<evidence type="ECO:0000313" key="6">
    <source>
        <dbReference type="EMBL" id="PRW45626.1"/>
    </source>
</evidence>
<dbReference type="Proteomes" id="UP000239899">
    <property type="component" value="Unassembled WGS sequence"/>
</dbReference>
<evidence type="ECO:0000256" key="3">
    <source>
        <dbReference type="ARBA" id="ARBA00023306"/>
    </source>
</evidence>
<dbReference type="GO" id="GO:0060090">
    <property type="term" value="F:molecular adaptor activity"/>
    <property type="evidence" value="ECO:0007669"/>
    <property type="project" value="TreeGrafter"/>
</dbReference>
<keyword evidence="3" id="KW-0131">Cell cycle</keyword>
<evidence type="ECO:0000256" key="1">
    <source>
        <dbReference type="ARBA" id="ARBA00022618"/>
    </source>
</evidence>
<evidence type="ECO:0000259" key="5">
    <source>
        <dbReference type="Pfam" id="PF12859"/>
    </source>
</evidence>
<name>A0A2P6TMR8_CHLSO</name>
<evidence type="ECO:0000256" key="4">
    <source>
        <dbReference type="SAM" id="MobiDB-lite"/>
    </source>
</evidence>
<keyword evidence="2" id="KW-0498">Mitosis</keyword>
<dbReference type="PANTHER" id="PTHR12827">
    <property type="entry name" value="MEIOTIC CHECKPOINT REGULATOR TSG24 FAMILY MEMBER"/>
    <property type="match status" value="1"/>
</dbReference>
<evidence type="ECO:0000313" key="7">
    <source>
        <dbReference type="Proteomes" id="UP000239899"/>
    </source>
</evidence>
<dbReference type="InterPro" id="IPR049255">
    <property type="entry name" value="Apc1_N"/>
</dbReference>
<dbReference type="PANTHER" id="PTHR12827:SF3">
    <property type="entry name" value="ANAPHASE-PROMOTING COMPLEX SUBUNIT 1"/>
    <property type="match status" value="1"/>
</dbReference>
<dbReference type="InterPro" id="IPR024990">
    <property type="entry name" value="Apc1"/>
</dbReference>
<keyword evidence="1" id="KW-0132">Cell division</keyword>
<dbReference type="GO" id="GO:0031145">
    <property type="term" value="P:anaphase-promoting complex-dependent catabolic process"/>
    <property type="evidence" value="ECO:0007669"/>
    <property type="project" value="TreeGrafter"/>
</dbReference>
<reference evidence="6 7" key="1">
    <citation type="journal article" date="2018" name="Plant J.">
        <title>Genome sequences of Chlorella sorokiniana UTEX 1602 and Micractinium conductrix SAG 241.80: implications to maltose excretion by a green alga.</title>
        <authorList>
            <person name="Arriola M.B."/>
            <person name="Velmurugan N."/>
            <person name="Zhang Y."/>
            <person name="Plunkett M.H."/>
            <person name="Hondzo H."/>
            <person name="Barney B.M."/>
        </authorList>
    </citation>
    <scope>NUCLEOTIDE SEQUENCE [LARGE SCALE GENOMIC DNA]</scope>
    <source>
        <strain evidence="7">UTEX 1602</strain>
    </source>
</reference>
<evidence type="ECO:0000256" key="2">
    <source>
        <dbReference type="ARBA" id="ARBA00022776"/>
    </source>
</evidence>
<dbReference type="Pfam" id="PF12859">
    <property type="entry name" value="ANAPC1"/>
    <property type="match status" value="1"/>
</dbReference>
<protein>
    <submittedName>
        <fullName evidence="6">Anaphase-promoting complex subunit 1 isoform X2</fullName>
    </submittedName>
</protein>
<feature type="domain" description="Anaphase-promoting complex subunit 1 N-terminal" evidence="5">
    <location>
        <begin position="51"/>
        <end position="137"/>
    </location>
</feature>
<dbReference type="GO" id="GO:0051301">
    <property type="term" value="P:cell division"/>
    <property type="evidence" value="ECO:0007669"/>
    <property type="project" value="UniProtKB-KW"/>
</dbReference>
<dbReference type="GO" id="GO:0005680">
    <property type="term" value="C:anaphase-promoting complex"/>
    <property type="evidence" value="ECO:0007669"/>
    <property type="project" value="InterPro"/>
</dbReference>
<dbReference type="OrthoDB" id="510903at2759"/>
<comment type="caution">
    <text evidence="6">The sequence shown here is derived from an EMBL/GenBank/DDBJ whole genome shotgun (WGS) entry which is preliminary data.</text>
</comment>
<accession>A0A2P6TMR8</accession>
<dbReference type="AlphaFoldDB" id="A0A2P6TMR8"/>
<dbReference type="EMBL" id="LHPG02000011">
    <property type="protein sequence ID" value="PRW45626.1"/>
    <property type="molecule type" value="Genomic_DNA"/>
</dbReference>
<dbReference type="STRING" id="3076.A0A2P6TMR8"/>
<organism evidence="6 7">
    <name type="scientific">Chlorella sorokiniana</name>
    <name type="common">Freshwater green alga</name>
    <dbReference type="NCBI Taxonomy" id="3076"/>
    <lineage>
        <taxon>Eukaryota</taxon>
        <taxon>Viridiplantae</taxon>
        <taxon>Chlorophyta</taxon>
        <taxon>core chlorophytes</taxon>
        <taxon>Trebouxiophyceae</taxon>
        <taxon>Chlorellales</taxon>
        <taxon>Chlorellaceae</taxon>
        <taxon>Chlorella clade</taxon>
        <taxon>Chlorella</taxon>
    </lineage>
</organism>
<gene>
    <name evidence="6" type="ORF">C2E21_5710</name>
</gene>
<feature type="region of interest" description="Disordered" evidence="4">
    <location>
        <begin position="245"/>
        <end position="279"/>
    </location>
</feature>
<dbReference type="GO" id="GO:0070979">
    <property type="term" value="P:protein K11-linked ubiquitination"/>
    <property type="evidence" value="ECO:0007669"/>
    <property type="project" value="TreeGrafter"/>
</dbReference>
<dbReference type="GO" id="GO:0007091">
    <property type="term" value="P:metaphase/anaphase transition of mitotic cell cycle"/>
    <property type="evidence" value="ECO:0007669"/>
    <property type="project" value="TreeGrafter"/>
</dbReference>
<sequence length="279" mass="27893">MAAAACVPVIAPIDAGRRVLEGRGAGTTAAAAAQPPHVLLFAGGASTLEPGAVEEEITIQGNSVAWTAGGVLRKQLTTPAPVLAAAWCHFQNTGPDPILCLLHSGSLGVYTQDGDSHAVPLPGAFTGLWPLPQGVLLTGAPAHGPCILVHPLEAVQEVEMAGGGGAGGGWDEDERVVWSGVEVPYLVTHNARHRRLAVWSISTQPAQGFVAVTPMRWPGAGGAQAPRTPLGTVAGPAGASLLPSPGTILATGAPGGATGLSTPTSRLPGGAGPTGTYKK</sequence>
<proteinExistence type="predicted"/>
<keyword evidence="7" id="KW-1185">Reference proteome</keyword>